<sequence length="185" mass="19522">MRHVRPRRRSAARLVGHAAAWGVIVAVTAAIVVAVAVPRLAGATPYAVLSGSMTPTYGVGALVVARDVDPATLGVGDVVTYQLRSGEPQTATHRVVAVHQQLDGEREFITQGDANPAADPLPVRPVQIRGEVWYSVPYLGYVHTWLEPAQRGLAVAGVASALFGYAAVMLAGAARDRLRGRKLAT</sequence>
<comment type="subcellular location">
    <subcellularLocation>
        <location evidence="1">Membrane</location>
    </subcellularLocation>
</comment>
<dbReference type="EMBL" id="RQJX01000011">
    <property type="protein sequence ID" value="RQN07669.1"/>
    <property type="molecule type" value="Genomic_DNA"/>
</dbReference>
<gene>
    <name evidence="8" type="ORF">EHW97_09210</name>
</gene>
<evidence type="ECO:0000256" key="6">
    <source>
        <dbReference type="SAM" id="Phobius"/>
    </source>
</evidence>
<dbReference type="CDD" id="cd06530">
    <property type="entry name" value="S26_SPase_I"/>
    <property type="match status" value="1"/>
</dbReference>
<feature type="transmembrane region" description="Helical" evidence="6">
    <location>
        <begin position="12"/>
        <end position="37"/>
    </location>
</feature>
<dbReference type="GO" id="GO:0006465">
    <property type="term" value="P:signal peptide processing"/>
    <property type="evidence" value="ECO:0007669"/>
    <property type="project" value="UniProtKB-UniRule"/>
</dbReference>
<feature type="domain" description="Peptidase S26" evidence="7">
    <location>
        <begin position="26"/>
        <end position="98"/>
    </location>
</feature>
<feature type="transmembrane region" description="Helical" evidence="6">
    <location>
        <begin position="153"/>
        <end position="174"/>
    </location>
</feature>
<evidence type="ECO:0000313" key="9">
    <source>
        <dbReference type="Proteomes" id="UP000275225"/>
    </source>
</evidence>
<protein>
    <recommendedName>
        <fullName evidence="5">Signal peptidase I</fullName>
        <ecNumber evidence="5">3.4.21.89</ecNumber>
    </recommendedName>
</protein>
<name>A0A3N6WJP6_9ACTN</name>
<keyword evidence="4 6" id="KW-0472">Membrane</keyword>
<keyword evidence="2 6" id="KW-0812">Transmembrane</keyword>
<dbReference type="PANTHER" id="PTHR10806">
    <property type="entry name" value="SIGNAL PEPTIDASE COMPLEX CATALYTIC SUBUNIT SEC11"/>
    <property type="match status" value="1"/>
</dbReference>
<evidence type="ECO:0000256" key="1">
    <source>
        <dbReference type="ARBA" id="ARBA00004370"/>
    </source>
</evidence>
<dbReference type="OrthoDB" id="3178064at2"/>
<evidence type="ECO:0000256" key="3">
    <source>
        <dbReference type="ARBA" id="ARBA00022989"/>
    </source>
</evidence>
<dbReference type="Pfam" id="PF10502">
    <property type="entry name" value="Peptidase_S26"/>
    <property type="match status" value="1"/>
</dbReference>
<dbReference type="AlphaFoldDB" id="A0A3N6WJP6"/>
<keyword evidence="9" id="KW-1185">Reference proteome</keyword>
<dbReference type="GO" id="GO:0009003">
    <property type="term" value="F:signal peptidase activity"/>
    <property type="evidence" value="ECO:0007669"/>
    <property type="project" value="UniProtKB-EC"/>
</dbReference>
<dbReference type="InterPro" id="IPR036286">
    <property type="entry name" value="LexA/Signal_pep-like_sf"/>
</dbReference>
<dbReference type="Proteomes" id="UP000275225">
    <property type="component" value="Unassembled WGS sequence"/>
</dbReference>
<accession>A0A3N6WJP6</accession>
<evidence type="ECO:0000256" key="2">
    <source>
        <dbReference type="ARBA" id="ARBA00022692"/>
    </source>
</evidence>
<evidence type="ECO:0000313" key="8">
    <source>
        <dbReference type="EMBL" id="RQN07669.1"/>
    </source>
</evidence>
<dbReference type="PANTHER" id="PTHR10806:SF6">
    <property type="entry name" value="SIGNAL PEPTIDASE COMPLEX CATALYTIC SUBUNIT SEC11"/>
    <property type="match status" value="1"/>
</dbReference>
<dbReference type="InterPro" id="IPR001733">
    <property type="entry name" value="Peptidase_S26B"/>
</dbReference>
<evidence type="ECO:0000259" key="7">
    <source>
        <dbReference type="Pfam" id="PF10502"/>
    </source>
</evidence>
<organism evidence="8 9">
    <name type="scientific">Aeromicrobium camelliae</name>
    <dbReference type="NCBI Taxonomy" id="1538144"/>
    <lineage>
        <taxon>Bacteria</taxon>
        <taxon>Bacillati</taxon>
        <taxon>Actinomycetota</taxon>
        <taxon>Actinomycetes</taxon>
        <taxon>Propionibacteriales</taxon>
        <taxon>Nocardioidaceae</taxon>
        <taxon>Aeromicrobium</taxon>
    </lineage>
</organism>
<reference evidence="8 9" key="1">
    <citation type="submission" date="2018-11" db="EMBL/GenBank/DDBJ databases">
        <authorList>
            <person name="Li F."/>
        </authorList>
    </citation>
    <scope>NUCLEOTIDE SEQUENCE [LARGE SCALE GENOMIC DNA]</scope>
    <source>
        <strain evidence="8 9">YS17T</strain>
    </source>
</reference>
<dbReference type="InterPro" id="IPR019533">
    <property type="entry name" value="Peptidase_S26"/>
</dbReference>
<evidence type="ECO:0000256" key="4">
    <source>
        <dbReference type="ARBA" id="ARBA00023136"/>
    </source>
</evidence>
<dbReference type="NCBIfam" id="TIGR02228">
    <property type="entry name" value="sigpep_I_arch"/>
    <property type="match status" value="1"/>
</dbReference>
<evidence type="ECO:0000256" key="5">
    <source>
        <dbReference type="NCBIfam" id="TIGR02228"/>
    </source>
</evidence>
<dbReference type="EC" id="3.4.21.89" evidence="5"/>
<keyword evidence="8" id="KW-0378">Hydrolase</keyword>
<dbReference type="GO" id="GO:0016020">
    <property type="term" value="C:membrane"/>
    <property type="evidence" value="ECO:0007669"/>
    <property type="project" value="UniProtKB-SubCell"/>
</dbReference>
<comment type="caution">
    <text evidence="8">The sequence shown here is derived from an EMBL/GenBank/DDBJ whole genome shotgun (WGS) entry which is preliminary data.</text>
</comment>
<keyword evidence="3 6" id="KW-1133">Transmembrane helix</keyword>
<dbReference type="GO" id="GO:0004252">
    <property type="term" value="F:serine-type endopeptidase activity"/>
    <property type="evidence" value="ECO:0007669"/>
    <property type="project" value="UniProtKB-UniRule"/>
</dbReference>
<dbReference type="SUPFAM" id="SSF51306">
    <property type="entry name" value="LexA/Signal peptidase"/>
    <property type="match status" value="1"/>
</dbReference>
<proteinExistence type="predicted"/>